<proteinExistence type="predicted"/>
<evidence type="ECO:0000313" key="1">
    <source>
        <dbReference type="EMBL" id="PIK28335.1"/>
    </source>
</evidence>
<dbReference type="EMBL" id="PEKP01000004">
    <property type="protein sequence ID" value="PIK28335.1"/>
    <property type="molecule type" value="Genomic_DNA"/>
</dbReference>
<sequence length="105" mass="12225">MFFIGANALDLLKSLLVHVTNQQTQKIPHPTKDRGFTSFISSMLFEELLLSSAHKCHQQQDHVSIRITDTTKYFMKILTSRFHKIKSIVNTFAYFRTYANLFLIT</sequence>
<protein>
    <submittedName>
        <fullName evidence="1">Uncharacterized protein</fullName>
    </submittedName>
</protein>
<reference evidence="1 2" key="1">
    <citation type="submission" date="2017-11" db="EMBL/GenBank/DDBJ databases">
        <title>Draft genome sequence of Bacillus pumilus 51_5il from lake Gorkoye (Russia: Novosibirsk region).</title>
        <authorList>
            <person name="Shipova A.A."/>
            <person name="Rozanov A.S."/>
            <person name="Bryanskaya A.V."/>
            <person name="Peltek S.E."/>
        </authorList>
    </citation>
    <scope>NUCLEOTIDE SEQUENCE [LARGE SCALE GENOMIC DNA]</scope>
    <source>
        <strain evidence="1 2">51_5il</strain>
    </source>
</reference>
<organism evidence="1 2">
    <name type="scientific">Bacillus pumilus</name>
    <name type="common">Bacillus mesentericus</name>
    <dbReference type="NCBI Taxonomy" id="1408"/>
    <lineage>
        <taxon>Bacteria</taxon>
        <taxon>Bacillati</taxon>
        <taxon>Bacillota</taxon>
        <taxon>Bacilli</taxon>
        <taxon>Bacillales</taxon>
        <taxon>Bacillaceae</taxon>
        <taxon>Bacillus</taxon>
    </lineage>
</organism>
<gene>
    <name evidence="1" type="ORF">CTV99_03185</name>
</gene>
<name>A0A2G8IXV7_BACPU</name>
<dbReference type="Proteomes" id="UP000230768">
    <property type="component" value="Unassembled WGS sequence"/>
</dbReference>
<accession>A0A2G8IXV7</accession>
<comment type="caution">
    <text evidence="1">The sequence shown here is derived from an EMBL/GenBank/DDBJ whole genome shotgun (WGS) entry which is preliminary data.</text>
</comment>
<dbReference type="AlphaFoldDB" id="A0A2G8IXV7"/>
<evidence type="ECO:0000313" key="2">
    <source>
        <dbReference type="Proteomes" id="UP000230768"/>
    </source>
</evidence>